<comment type="caution">
    <text evidence="1">The sequence shown here is derived from an EMBL/GenBank/DDBJ whole genome shotgun (WGS) entry which is preliminary data.</text>
</comment>
<proteinExistence type="predicted"/>
<gene>
    <name evidence="1" type="ORF">E3N88_04516</name>
</gene>
<dbReference type="Proteomes" id="UP000326396">
    <property type="component" value="Linkage Group LG10"/>
</dbReference>
<dbReference type="EMBL" id="SZYD01000002">
    <property type="protein sequence ID" value="KAD7117248.1"/>
    <property type="molecule type" value="Genomic_DNA"/>
</dbReference>
<dbReference type="AlphaFoldDB" id="A0A5N6PWT1"/>
<organism evidence="1 2">
    <name type="scientific">Mikania micrantha</name>
    <name type="common">bitter vine</name>
    <dbReference type="NCBI Taxonomy" id="192012"/>
    <lineage>
        <taxon>Eukaryota</taxon>
        <taxon>Viridiplantae</taxon>
        <taxon>Streptophyta</taxon>
        <taxon>Embryophyta</taxon>
        <taxon>Tracheophyta</taxon>
        <taxon>Spermatophyta</taxon>
        <taxon>Magnoliopsida</taxon>
        <taxon>eudicotyledons</taxon>
        <taxon>Gunneridae</taxon>
        <taxon>Pentapetalae</taxon>
        <taxon>asterids</taxon>
        <taxon>campanulids</taxon>
        <taxon>Asterales</taxon>
        <taxon>Asteraceae</taxon>
        <taxon>Asteroideae</taxon>
        <taxon>Heliantheae alliance</taxon>
        <taxon>Eupatorieae</taxon>
        <taxon>Mikania</taxon>
    </lineage>
</organism>
<keyword evidence="2" id="KW-1185">Reference proteome</keyword>
<reference evidence="1 2" key="1">
    <citation type="submission" date="2019-05" db="EMBL/GenBank/DDBJ databases">
        <title>Mikania micrantha, genome provides insights into the molecular mechanism of rapid growth.</title>
        <authorList>
            <person name="Liu B."/>
        </authorList>
    </citation>
    <scope>NUCLEOTIDE SEQUENCE [LARGE SCALE GENOMIC DNA]</scope>
    <source>
        <strain evidence="1">NLD-2019</strain>
        <tissue evidence="1">Leaf</tissue>
    </source>
</reference>
<evidence type="ECO:0000313" key="1">
    <source>
        <dbReference type="EMBL" id="KAD7117248.1"/>
    </source>
</evidence>
<sequence length="104" mass="11460">MAPSTWSTNNQLKGGSSNPDAIAAHLTTILSQFKSFEKEAIIAQLASIRARLNFLRDDVAVIKVWMDDKELDDAPQDTLTDLVMEVYNSGSSMSKVARVPKNYA</sequence>
<protein>
    <submittedName>
        <fullName evidence="1">Uncharacterized protein</fullName>
    </submittedName>
</protein>
<name>A0A5N6PWT1_9ASTR</name>
<evidence type="ECO:0000313" key="2">
    <source>
        <dbReference type="Proteomes" id="UP000326396"/>
    </source>
</evidence>
<accession>A0A5N6PWT1</accession>